<proteinExistence type="predicted"/>
<dbReference type="Proteomes" id="UP001054945">
    <property type="component" value="Unassembled WGS sequence"/>
</dbReference>
<accession>A0AAV4YEL9</accession>
<sequence length="137" mass="16343">MFTKATRFVFMLCGLPVYCAKQTDFAFISWYLWRITIVLRYNVCLIYHTYRLTDSDQYIFELFGLTDVAVGAFVVNSLIGKHKRLIELQRKISEDLNRKCYQVKTTENQKNVCMGNRVFHWYRSVNSYTFVQFDTDL</sequence>
<reference evidence="2 3" key="1">
    <citation type="submission" date="2021-06" db="EMBL/GenBank/DDBJ databases">
        <title>Caerostris extrusa draft genome.</title>
        <authorList>
            <person name="Kono N."/>
            <person name="Arakawa K."/>
        </authorList>
    </citation>
    <scope>NUCLEOTIDE SEQUENCE [LARGE SCALE GENOMIC DNA]</scope>
</reference>
<evidence type="ECO:0000313" key="3">
    <source>
        <dbReference type="Proteomes" id="UP001054945"/>
    </source>
</evidence>
<name>A0AAV4YEL9_CAEEX</name>
<organism evidence="2 3">
    <name type="scientific">Caerostris extrusa</name>
    <name type="common">Bark spider</name>
    <name type="synonym">Caerostris bankana</name>
    <dbReference type="NCBI Taxonomy" id="172846"/>
    <lineage>
        <taxon>Eukaryota</taxon>
        <taxon>Metazoa</taxon>
        <taxon>Ecdysozoa</taxon>
        <taxon>Arthropoda</taxon>
        <taxon>Chelicerata</taxon>
        <taxon>Arachnida</taxon>
        <taxon>Araneae</taxon>
        <taxon>Araneomorphae</taxon>
        <taxon>Entelegynae</taxon>
        <taxon>Araneoidea</taxon>
        <taxon>Araneidae</taxon>
        <taxon>Caerostris</taxon>
    </lineage>
</organism>
<protein>
    <submittedName>
        <fullName evidence="2">Uncharacterized protein</fullName>
    </submittedName>
</protein>
<comment type="caution">
    <text evidence="2">The sequence shown here is derived from an EMBL/GenBank/DDBJ whole genome shotgun (WGS) entry which is preliminary data.</text>
</comment>
<dbReference type="AlphaFoldDB" id="A0AAV4YEL9"/>
<keyword evidence="1" id="KW-0472">Membrane</keyword>
<evidence type="ECO:0000313" key="2">
    <source>
        <dbReference type="EMBL" id="GIZ04675.1"/>
    </source>
</evidence>
<gene>
    <name evidence="2" type="primary">AVEN_129902_1</name>
    <name evidence="2" type="ORF">CEXT_756791</name>
</gene>
<evidence type="ECO:0000256" key="1">
    <source>
        <dbReference type="SAM" id="Phobius"/>
    </source>
</evidence>
<keyword evidence="1" id="KW-0812">Transmembrane</keyword>
<dbReference type="EMBL" id="BPLR01001780">
    <property type="protein sequence ID" value="GIZ04675.1"/>
    <property type="molecule type" value="Genomic_DNA"/>
</dbReference>
<keyword evidence="1" id="KW-1133">Transmembrane helix</keyword>
<feature type="transmembrane region" description="Helical" evidence="1">
    <location>
        <begin position="58"/>
        <end position="79"/>
    </location>
</feature>
<keyword evidence="3" id="KW-1185">Reference proteome</keyword>